<proteinExistence type="predicted"/>
<organism evidence="2 3">
    <name type="scientific">Paraburkholderia lycopersici</name>
    <dbReference type="NCBI Taxonomy" id="416944"/>
    <lineage>
        <taxon>Bacteria</taxon>
        <taxon>Pseudomonadati</taxon>
        <taxon>Pseudomonadota</taxon>
        <taxon>Betaproteobacteria</taxon>
        <taxon>Burkholderiales</taxon>
        <taxon>Burkholderiaceae</taxon>
        <taxon>Paraburkholderia</taxon>
    </lineage>
</organism>
<dbReference type="RefSeq" id="WP_092000763.1">
    <property type="nucleotide sequence ID" value="NZ_FMYQ01000021.1"/>
</dbReference>
<evidence type="ECO:0000313" key="2">
    <source>
        <dbReference type="EMBL" id="SDD53531.1"/>
    </source>
</evidence>
<sequence length="165" mass="15989">MTARKSTRGASRRSVQVAALCGALAASVTAGAGAQQVTNPGDIIVERDITPRSAFADVPKNQDPVLVRATTFPKNSFDPAIATLVTDTDLTNAHGSSGVNANGALSAQGAGVQAITRILSGNATGANTAMGPGASAGVGGGLGGTISSTITGALAPLTGAMGGMK</sequence>
<dbReference type="Proteomes" id="UP000198908">
    <property type="component" value="Unassembled WGS sequence"/>
</dbReference>
<dbReference type="OrthoDB" id="9100059at2"/>
<feature type="signal peptide" evidence="1">
    <location>
        <begin position="1"/>
        <end position="32"/>
    </location>
</feature>
<dbReference type="STRING" id="416944.SAMN05421548_12127"/>
<evidence type="ECO:0000256" key="1">
    <source>
        <dbReference type="SAM" id="SignalP"/>
    </source>
</evidence>
<keyword evidence="1" id="KW-0732">Signal</keyword>
<evidence type="ECO:0008006" key="4">
    <source>
        <dbReference type="Google" id="ProtNLM"/>
    </source>
</evidence>
<dbReference type="AlphaFoldDB" id="A0A1G6VJ39"/>
<keyword evidence="3" id="KW-1185">Reference proteome</keyword>
<accession>A0A1G6VJ39</accession>
<reference evidence="3" key="1">
    <citation type="submission" date="2016-09" db="EMBL/GenBank/DDBJ databases">
        <authorList>
            <person name="Varghese N."/>
            <person name="Submissions S."/>
        </authorList>
    </citation>
    <scope>NUCLEOTIDE SEQUENCE [LARGE SCALE GENOMIC DNA]</scope>
    <source>
        <strain evidence="3">TNe-862</strain>
    </source>
</reference>
<gene>
    <name evidence="2" type="ORF">SAMN05421548_12127</name>
</gene>
<feature type="chain" id="PRO_5011494820" description="Extended Signal Peptide of Type V secretion system" evidence="1">
    <location>
        <begin position="33"/>
        <end position="165"/>
    </location>
</feature>
<dbReference type="EMBL" id="FMYQ01000021">
    <property type="protein sequence ID" value="SDD53531.1"/>
    <property type="molecule type" value="Genomic_DNA"/>
</dbReference>
<name>A0A1G6VJ39_9BURK</name>
<protein>
    <recommendedName>
        <fullName evidence="4">Extended Signal Peptide of Type V secretion system</fullName>
    </recommendedName>
</protein>
<evidence type="ECO:0000313" key="3">
    <source>
        <dbReference type="Proteomes" id="UP000198908"/>
    </source>
</evidence>